<comment type="caution">
    <text evidence="1">The sequence shown here is derived from an EMBL/GenBank/DDBJ whole genome shotgun (WGS) entry which is preliminary data.</text>
</comment>
<name>A0A4R8IFM7_9GAMM</name>
<reference evidence="1 2" key="1">
    <citation type="submission" date="2019-03" db="EMBL/GenBank/DDBJ databases">
        <title>Genomic Encyclopedia of Type Strains, Phase IV (KMG-IV): sequencing the most valuable type-strain genomes for metagenomic binning, comparative biology and taxonomic classification.</title>
        <authorList>
            <person name="Goeker M."/>
        </authorList>
    </citation>
    <scope>NUCLEOTIDE SEQUENCE [LARGE SCALE GENOMIC DNA]</scope>
    <source>
        <strain evidence="1 2">DSM 16326</strain>
    </source>
</reference>
<gene>
    <name evidence="1" type="ORF">EDC23_2544</name>
</gene>
<dbReference type="EMBL" id="SOQX01000008">
    <property type="protein sequence ID" value="TDX99331.1"/>
    <property type="molecule type" value="Genomic_DNA"/>
</dbReference>
<evidence type="ECO:0000313" key="2">
    <source>
        <dbReference type="Proteomes" id="UP000294914"/>
    </source>
</evidence>
<keyword evidence="2" id="KW-1185">Reference proteome</keyword>
<dbReference type="AlphaFoldDB" id="A0A4R8IFM7"/>
<dbReference type="Proteomes" id="UP000294914">
    <property type="component" value="Unassembled WGS sequence"/>
</dbReference>
<sequence>MRLCIDWTIQFNFKFFSTSFGRLRKTSGAYKSSFLSSHILYQTMKFFYPFYVHRFTIVFTVNNYSHSVLTNILLY</sequence>
<accession>A0A4R8IFM7</accession>
<proteinExistence type="predicted"/>
<evidence type="ECO:0000313" key="1">
    <source>
        <dbReference type="EMBL" id="TDX99331.1"/>
    </source>
</evidence>
<organism evidence="1 2">
    <name type="scientific">Thiohalophilus thiocyanatoxydans</name>
    <dbReference type="NCBI Taxonomy" id="381308"/>
    <lineage>
        <taxon>Bacteria</taxon>
        <taxon>Pseudomonadati</taxon>
        <taxon>Pseudomonadota</taxon>
        <taxon>Gammaproteobacteria</taxon>
        <taxon>Thiohalomonadales</taxon>
        <taxon>Thiohalophilaceae</taxon>
        <taxon>Thiohalophilus</taxon>
    </lineage>
</organism>
<protein>
    <submittedName>
        <fullName evidence="1">Uncharacterized protein</fullName>
    </submittedName>
</protein>